<name>A0AAE0BK74_9CHLO</name>
<sequence length="255" mass="28132">MERILQLQKAGTNVRKAEVVRAVVQARTMNHAYKTPHKGWYLKPGKAALHCRSHSTCKPTGAHPEEETVHHECGALLSTAARSLGAALVTLALNWSLVQSASAFDDTGLIDGHLRSCRPKTSCVSTSAGQSPSQYIAPWDHPGYNAEQAYSRLRSQVLSQGGEIMEEDIGRYIQARIPFGKEEDIIEFLLIDGDDGVICLRDISQVALPDPPFCLGKGCINGSRNRDRVNQLRDTVGFLSFETDEDKEWVPLLLH</sequence>
<dbReference type="EMBL" id="LGRX02034331">
    <property type="protein sequence ID" value="KAK3238108.1"/>
    <property type="molecule type" value="Genomic_DNA"/>
</dbReference>
<dbReference type="Proteomes" id="UP001190700">
    <property type="component" value="Unassembled WGS sequence"/>
</dbReference>
<dbReference type="AlphaFoldDB" id="A0AAE0BK74"/>
<accession>A0AAE0BK74</accession>
<reference evidence="1 2" key="1">
    <citation type="journal article" date="2015" name="Genome Biol. Evol.">
        <title>Comparative Genomics of a Bacterivorous Green Alga Reveals Evolutionary Causalities and Consequences of Phago-Mixotrophic Mode of Nutrition.</title>
        <authorList>
            <person name="Burns J.A."/>
            <person name="Paasch A."/>
            <person name="Narechania A."/>
            <person name="Kim E."/>
        </authorList>
    </citation>
    <scope>NUCLEOTIDE SEQUENCE [LARGE SCALE GENOMIC DNA]</scope>
    <source>
        <strain evidence="1 2">PLY_AMNH</strain>
    </source>
</reference>
<proteinExistence type="predicted"/>
<organism evidence="1 2">
    <name type="scientific">Cymbomonas tetramitiformis</name>
    <dbReference type="NCBI Taxonomy" id="36881"/>
    <lineage>
        <taxon>Eukaryota</taxon>
        <taxon>Viridiplantae</taxon>
        <taxon>Chlorophyta</taxon>
        <taxon>Pyramimonadophyceae</taxon>
        <taxon>Pyramimonadales</taxon>
        <taxon>Pyramimonadaceae</taxon>
        <taxon>Cymbomonas</taxon>
    </lineage>
</organism>
<evidence type="ECO:0000313" key="1">
    <source>
        <dbReference type="EMBL" id="KAK3238108.1"/>
    </source>
</evidence>
<gene>
    <name evidence="1" type="ORF">CYMTET_51857</name>
</gene>
<keyword evidence="2" id="KW-1185">Reference proteome</keyword>
<protein>
    <submittedName>
        <fullName evidence="1">Uncharacterized protein</fullName>
    </submittedName>
</protein>
<dbReference type="PANTHER" id="PTHR34801">
    <property type="entry name" value="EXPRESSED PROTEIN"/>
    <property type="match status" value="1"/>
</dbReference>
<dbReference type="Pfam" id="PF07386">
    <property type="entry name" value="DUF1499"/>
    <property type="match status" value="1"/>
</dbReference>
<evidence type="ECO:0000313" key="2">
    <source>
        <dbReference type="Proteomes" id="UP001190700"/>
    </source>
</evidence>
<dbReference type="PANTHER" id="PTHR34801:SF5">
    <property type="entry name" value="BRCT DOMAIN-CONTAINING PROTEIN"/>
    <property type="match status" value="1"/>
</dbReference>
<comment type="caution">
    <text evidence="1">The sequence shown here is derived from an EMBL/GenBank/DDBJ whole genome shotgun (WGS) entry which is preliminary data.</text>
</comment>
<dbReference type="InterPro" id="IPR010865">
    <property type="entry name" value="DUF1499"/>
</dbReference>